<dbReference type="AlphaFoldDB" id="L5LVH6"/>
<name>L5LVH6_MYODS</name>
<dbReference type="Proteomes" id="UP000010556">
    <property type="component" value="Unassembled WGS sequence"/>
</dbReference>
<sequence>MAVPTQWEPYTQENGNYLEINNKMDGQSMKQHLRSSYLQYWTQTYQALPTVTGDGAAPVPPSDDSLAIPMPPSDNSEAAP</sequence>
<organism evidence="2 3">
    <name type="scientific">Myotis davidii</name>
    <name type="common">David's myotis</name>
    <dbReference type="NCBI Taxonomy" id="225400"/>
    <lineage>
        <taxon>Eukaryota</taxon>
        <taxon>Metazoa</taxon>
        <taxon>Chordata</taxon>
        <taxon>Craniata</taxon>
        <taxon>Vertebrata</taxon>
        <taxon>Euteleostomi</taxon>
        <taxon>Mammalia</taxon>
        <taxon>Eutheria</taxon>
        <taxon>Laurasiatheria</taxon>
        <taxon>Chiroptera</taxon>
        <taxon>Yangochiroptera</taxon>
        <taxon>Vespertilionidae</taxon>
        <taxon>Myotis</taxon>
    </lineage>
</organism>
<dbReference type="EMBL" id="KB107415">
    <property type="protein sequence ID" value="ELK30015.1"/>
    <property type="molecule type" value="Genomic_DNA"/>
</dbReference>
<protein>
    <submittedName>
        <fullName evidence="2">Bile salt-activated lipase</fullName>
    </submittedName>
</protein>
<evidence type="ECO:0000313" key="3">
    <source>
        <dbReference type="Proteomes" id="UP000010556"/>
    </source>
</evidence>
<dbReference type="InterPro" id="IPR029058">
    <property type="entry name" value="AB_hydrolase_fold"/>
</dbReference>
<proteinExistence type="predicted"/>
<dbReference type="Gene3D" id="3.40.50.1820">
    <property type="entry name" value="alpha/beta hydrolase"/>
    <property type="match status" value="1"/>
</dbReference>
<feature type="region of interest" description="Disordered" evidence="1">
    <location>
        <begin position="51"/>
        <end position="80"/>
    </location>
</feature>
<gene>
    <name evidence="2" type="ORF">MDA_GLEAN10000655</name>
</gene>
<keyword evidence="3" id="KW-1185">Reference proteome</keyword>
<evidence type="ECO:0000313" key="2">
    <source>
        <dbReference type="EMBL" id="ELK30015.1"/>
    </source>
</evidence>
<reference evidence="3" key="1">
    <citation type="journal article" date="2013" name="Science">
        <title>Comparative analysis of bat genomes provides insight into the evolution of flight and immunity.</title>
        <authorList>
            <person name="Zhang G."/>
            <person name="Cowled C."/>
            <person name="Shi Z."/>
            <person name="Huang Z."/>
            <person name="Bishop-Lilly K.A."/>
            <person name="Fang X."/>
            <person name="Wynne J.W."/>
            <person name="Xiong Z."/>
            <person name="Baker M.L."/>
            <person name="Zhao W."/>
            <person name="Tachedjian M."/>
            <person name="Zhu Y."/>
            <person name="Zhou P."/>
            <person name="Jiang X."/>
            <person name="Ng J."/>
            <person name="Yang L."/>
            <person name="Wu L."/>
            <person name="Xiao J."/>
            <person name="Feng Y."/>
            <person name="Chen Y."/>
            <person name="Sun X."/>
            <person name="Zhang Y."/>
            <person name="Marsh G.A."/>
            <person name="Crameri G."/>
            <person name="Broder C.C."/>
            <person name="Frey K.G."/>
            <person name="Wang L.F."/>
            <person name="Wang J."/>
        </authorList>
    </citation>
    <scope>NUCLEOTIDE SEQUENCE [LARGE SCALE GENOMIC DNA]</scope>
</reference>
<accession>L5LVH6</accession>
<evidence type="ECO:0000256" key="1">
    <source>
        <dbReference type="SAM" id="MobiDB-lite"/>
    </source>
</evidence>